<feature type="compositionally biased region" description="Polar residues" evidence="13">
    <location>
        <begin position="935"/>
        <end position="969"/>
    </location>
</feature>
<dbReference type="InterPro" id="IPR025724">
    <property type="entry name" value="GAG-pre-integrase_dom"/>
</dbReference>
<dbReference type="Gene3D" id="3.30.420.10">
    <property type="entry name" value="Ribonuclease H-like superfamily/Ribonuclease H"/>
    <property type="match status" value="1"/>
</dbReference>
<keyword evidence="8" id="KW-0239">DNA-directed DNA polymerase</keyword>
<dbReference type="GO" id="GO:0006310">
    <property type="term" value="P:DNA recombination"/>
    <property type="evidence" value="ECO:0007669"/>
    <property type="project" value="UniProtKB-KW"/>
</dbReference>
<dbReference type="SUPFAM" id="SSF53098">
    <property type="entry name" value="Ribonuclease H-like"/>
    <property type="match status" value="1"/>
</dbReference>
<dbReference type="CDD" id="cd09272">
    <property type="entry name" value="RNase_HI_RT_Ty1"/>
    <property type="match status" value="1"/>
</dbReference>
<proteinExistence type="predicted"/>
<dbReference type="GO" id="GO:0016787">
    <property type="term" value="F:hydrolase activity"/>
    <property type="evidence" value="ECO:0007669"/>
    <property type="project" value="UniProtKB-KW"/>
</dbReference>
<dbReference type="Gene3D" id="4.10.60.10">
    <property type="entry name" value="Zinc finger, CCHC-type"/>
    <property type="match status" value="1"/>
</dbReference>
<dbReference type="EMBL" id="BKCJ010000616">
    <property type="protein sequence ID" value="GEU34770.1"/>
    <property type="molecule type" value="Genomic_DNA"/>
</dbReference>
<keyword evidence="8" id="KW-0808">Transferase</keyword>
<keyword evidence="11" id="KW-0863">Zinc-finger</keyword>
<keyword evidence="10" id="KW-0511">Multifunctional enzyme</keyword>
<keyword evidence="4" id="KW-0378">Hydrolase</keyword>
<name>A0A6L2JDF8_TANCI</name>
<evidence type="ECO:0000256" key="11">
    <source>
        <dbReference type="PROSITE-ProRule" id="PRU00047"/>
    </source>
</evidence>
<evidence type="ECO:0000256" key="6">
    <source>
        <dbReference type="ARBA" id="ARBA00022908"/>
    </source>
</evidence>
<evidence type="ECO:0000256" key="13">
    <source>
        <dbReference type="SAM" id="MobiDB-lite"/>
    </source>
</evidence>
<evidence type="ECO:0000256" key="9">
    <source>
        <dbReference type="ARBA" id="ARBA00023172"/>
    </source>
</evidence>
<evidence type="ECO:0000256" key="2">
    <source>
        <dbReference type="ARBA" id="ARBA00022723"/>
    </source>
</evidence>
<dbReference type="InterPro" id="IPR013103">
    <property type="entry name" value="RVT_2"/>
</dbReference>
<keyword evidence="9" id="KW-0233">DNA recombination</keyword>
<evidence type="ECO:0000256" key="5">
    <source>
        <dbReference type="ARBA" id="ARBA00022842"/>
    </source>
</evidence>
<protein>
    <recommendedName>
        <fullName evidence="14">CCHC-type domain-containing protein</fullName>
    </recommendedName>
</protein>
<dbReference type="SMART" id="SM00343">
    <property type="entry name" value="ZnF_C2HC"/>
    <property type="match status" value="1"/>
</dbReference>
<dbReference type="GO" id="GO:0003964">
    <property type="term" value="F:RNA-directed DNA polymerase activity"/>
    <property type="evidence" value="ECO:0007669"/>
    <property type="project" value="UniProtKB-KW"/>
</dbReference>
<feature type="domain" description="CCHC-type" evidence="14">
    <location>
        <begin position="232"/>
        <end position="247"/>
    </location>
</feature>
<dbReference type="PANTHER" id="PTHR42648">
    <property type="entry name" value="TRANSPOSASE, PUTATIVE-RELATED"/>
    <property type="match status" value="1"/>
</dbReference>
<dbReference type="GO" id="GO:0008270">
    <property type="term" value="F:zinc ion binding"/>
    <property type="evidence" value="ECO:0007669"/>
    <property type="project" value="UniProtKB-KW"/>
</dbReference>
<comment type="caution">
    <text evidence="15">The sequence shown here is derived from an EMBL/GenBank/DDBJ whole genome shotgun (WGS) entry which is preliminary data.</text>
</comment>
<feature type="coiled-coil region" evidence="12">
    <location>
        <begin position="349"/>
        <end position="394"/>
    </location>
</feature>
<evidence type="ECO:0000256" key="3">
    <source>
        <dbReference type="ARBA" id="ARBA00022759"/>
    </source>
</evidence>
<dbReference type="InterPro" id="IPR001878">
    <property type="entry name" value="Znf_CCHC"/>
</dbReference>
<keyword evidence="7" id="KW-0695">RNA-directed DNA polymerase</keyword>
<dbReference type="Pfam" id="PF00098">
    <property type="entry name" value="zf-CCHC"/>
    <property type="match status" value="1"/>
</dbReference>
<evidence type="ECO:0000259" key="14">
    <source>
        <dbReference type="PROSITE" id="PS50158"/>
    </source>
</evidence>
<keyword evidence="3" id="KW-0255">Endonuclease</keyword>
<evidence type="ECO:0000256" key="7">
    <source>
        <dbReference type="ARBA" id="ARBA00022918"/>
    </source>
</evidence>
<keyword evidence="2" id="KW-0479">Metal-binding</keyword>
<organism evidence="15">
    <name type="scientific">Tanacetum cinerariifolium</name>
    <name type="common">Dalmatian daisy</name>
    <name type="synonym">Chrysanthemum cinerariifolium</name>
    <dbReference type="NCBI Taxonomy" id="118510"/>
    <lineage>
        <taxon>Eukaryota</taxon>
        <taxon>Viridiplantae</taxon>
        <taxon>Streptophyta</taxon>
        <taxon>Embryophyta</taxon>
        <taxon>Tracheophyta</taxon>
        <taxon>Spermatophyta</taxon>
        <taxon>Magnoliopsida</taxon>
        <taxon>eudicotyledons</taxon>
        <taxon>Gunneridae</taxon>
        <taxon>Pentapetalae</taxon>
        <taxon>asterids</taxon>
        <taxon>campanulids</taxon>
        <taxon>Asterales</taxon>
        <taxon>Asteraceae</taxon>
        <taxon>Asteroideae</taxon>
        <taxon>Anthemideae</taxon>
        <taxon>Anthemidinae</taxon>
        <taxon>Tanacetum</taxon>
    </lineage>
</organism>
<dbReference type="InterPro" id="IPR012337">
    <property type="entry name" value="RNaseH-like_sf"/>
</dbReference>
<evidence type="ECO:0000256" key="4">
    <source>
        <dbReference type="ARBA" id="ARBA00022801"/>
    </source>
</evidence>
<keyword evidence="1" id="KW-0540">Nuclease</keyword>
<keyword evidence="11" id="KW-0862">Zinc</keyword>
<evidence type="ECO:0000256" key="8">
    <source>
        <dbReference type="ARBA" id="ARBA00022932"/>
    </source>
</evidence>
<keyword evidence="12" id="KW-0175">Coiled coil</keyword>
<evidence type="ECO:0000256" key="10">
    <source>
        <dbReference type="ARBA" id="ARBA00023268"/>
    </source>
</evidence>
<dbReference type="Pfam" id="PF13976">
    <property type="entry name" value="gag_pre-integrs"/>
    <property type="match status" value="1"/>
</dbReference>
<dbReference type="GO" id="GO:0003887">
    <property type="term" value="F:DNA-directed DNA polymerase activity"/>
    <property type="evidence" value="ECO:0007669"/>
    <property type="project" value="UniProtKB-KW"/>
</dbReference>
<gene>
    <name evidence="15" type="ORF">Tci_006748</name>
</gene>
<dbReference type="InterPro" id="IPR036397">
    <property type="entry name" value="RNaseH_sf"/>
</dbReference>
<feature type="region of interest" description="Disordered" evidence="13">
    <location>
        <begin position="929"/>
        <end position="969"/>
    </location>
</feature>
<reference evidence="15" key="1">
    <citation type="journal article" date="2019" name="Sci. Rep.">
        <title>Draft genome of Tanacetum cinerariifolium, the natural source of mosquito coil.</title>
        <authorList>
            <person name="Yamashiro T."/>
            <person name="Shiraishi A."/>
            <person name="Satake H."/>
            <person name="Nakayama K."/>
        </authorList>
    </citation>
    <scope>NUCLEOTIDE SEQUENCE</scope>
</reference>
<dbReference type="GO" id="GO:0003676">
    <property type="term" value="F:nucleic acid binding"/>
    <property type="evidence" value="ECO:0007669"/>
    <property type="project" value="InterPro"/>
</dbReference>
<accession>A0A6L2JDF8</accession>
<dbReference type="InterPro" id="IPR036875">
    <property type="entry name" value="Znf_CCHC_sf"/>
</dbReference>
<keyword evidence="8" id="KW-0548">Nucleotidyltransferase</keyword>
<dbReference type="GO" id="GO:0004519">
    <property type="term" value="F:endonuclease activity"/>
    <property type="evidence" value="ECO:0007669"/>
    <property type="project" value="UniProtKB-KW"/>
</dbReference>
<sequence>MLAPGNYVQCKSKIKRYIETKPNHELIHYCLTNPPHKLAWIEKEVPISEGSPITRTEKFQETYKNVSQDIHDQLNAKAKAVQIILTGTDNDIYLTVDACLNACEMWKAIERLKHGESINSQELKTVSYNKLYDILKQHQNEVIEIRAERIARVANPLALVAQQQPVYHPQTLLTTLRIPQPYHNKLLPGEEEKQLSTLLNPSLIKNLLWLGNVAGARETVGSTVVQKYGIQCYNCKEFGHVARECKKPKWAKDTAYHREKMLLYAADSGPIFDVEPLQKVSNEDHYNVFAIKSAHPEQSKSVPGTYPIEQDAHNVIIDSLDMSYDREEIDQNDDDNDLANERELLASLIKKLKCEIHESKNRNNFLETSNKVLVEKLKGEIEDFKNKNKSLESSNNHFKEVNNKLSEINNLLYTDFKKPFDYEKLNNLYDLFVLQREKSSEQRYFSERLRLSHTYINNGNLKESFNKQTTLLEKWMDESILWDKKCKSSIEIFKVKTYADMIFNGVELCKEKIAHRTYSGYLDLFIQNTIEAKFSSEIRRINAGLEQFHKCLNEEMVADLRYFNSLELEVDSLRSQLESQKTQFLNEIGRLSREYYYADHMNAILGVYTELDEVTNLQCAVTMKRVYYVEGLNNNLFSVGQFCDTDLEVASRKSTCYIRDLKGNDLLTAWLWHRRLSHLNFDTINLLSKNDIVVGLLKLKFIKDHICSSCELGKAKRKSFHTKITPSSKRRLQLLHMDLCGLMRVANINGKRYVLVIIDDYSGYTWTHFMRSKDETPETLHAYFAAEGIHHQTAAKVSLFFWAEAIATTCFTQNRSLVIPQHEKTPYHIINDWKSSVKFFYIFGSLCYIVKDGENLNKMKEKDHVSSDPVPECQSMTLEHDSLSPSIQCHENVTQAYKTITTSNELDLLFSLMFDELLNGSSQVMSKSSIVSTADAPNQRQQQQKTPLNNHITPESTCHDPTQTPSITSNENMNQAEMVKEYAHVQNDEFINIFCTPIQDRGETSTRRQLESDGEMCMFALTVSQTEPKNFKEAMADSAWIESIQEELHQFDRLDGYAQKEGVDFKESFTHVARLEAVRVYVNQPDGFVDPYHPDKVYRLKKALYGLKQAPRAWYDELSNFSVSKGFSKASRPDIMHATCYYARYQAKPTEKHLPAVKGIFWYLKDTIHMGLWYLKDTSFELTAFLDSDDAGCLDSRKSASGGIQFLGGDKLVRWSSKKQDCTQCLSQKSSMSLYLPIAISFNPVQHSHSKHIDVRYHFIKEKVEKGIVELFFVGTEYQLADLFTKALPEEKFKYLVKRLGMRCLTPDELEVLAN</sequence>
<keyword evidence="5" id="KW-0460">Magnesium</keyword>
<keyword evidence="6" id="KW-0229">DNA integration</keyword>
<evidence type="ECO:0000313" key="15">
    <source>
        <dbReference type="EMBL" id="GEU34770.1"/>
    </source>
</evidence>
<evidence type="ECO:0000256" key="1">
    <source>
        <dbReference type="ARBA" id="ARBA00022722"/>
    </source>
</evidence>
<dbReference type="GO" id="GO:0015074">
    <property type="term" value="P:DNA integration"/>
    <property type="evidence" value="ECO:0007669"/>
    <property type="project" value="UniProtKB-KW"/>
</dbReference>
<dbReference type="InterPro" id="IPR039537">
    <property type="entry name" value="Retrotran_Ty1/copia-like"/>
</dbReference>
<feature type="coiled-coil region" evidence="12">
    <location>
        <begin position="563"/>
        <end position="594"/>
    </location>
</feature>
<dbReference type="SUPFAM" id="SSF57756">
    <property type="entry name" value="Retrovirus zinc finger-like domains"/>
    <property type="match status" value="1"/>
</dbReference>
<evidence type="ECO:0000256" key="12">
    <source>
        <dbReference type="SAM" id="Coils"/>
    </source>
</evidence>
<dbReference type="PROSITE" id="PS50158">
    <property type="entry name" value="ZF_CCHC"/>
    <property type="match status" value="1"/>
</dbReference>
<dbReference type="Pfam" id="PF07727">
    <property type="entry name" value="RVT_2"/>
    <property type="match status" value="1"/>
</dbReference>
<dbReference type="PANTHER" id="PTHR42648:SF11">
    <property type="entry name" value="TRANSPOSON TY4-P GAG-POL POLYPROTEIN"/>
    <property type="match status" value="1"/>
</dbReference>